<dbReference type="Proteomes" id="UP001597145">
    <property type="component" value="Unassembled WGS sequence"/>
</dbReference>
<organism evidence="1 2">
    <name type="scientific">Pseudonocardia aurantiaca</name>
    <dbReference type="NCBI Taxonomy" id="75290"/>
    <lineage>
        <taxon>Bacteria</taxon>
        <taxon>Bacillati</taxon>
        <taxon>Actinomycetota</taxon>
        <taxon>Actinomycetes</taxon>
        <taxon>Pseudonocardiales</taxon>
        <taxon>Pseudonocardiaceae</taxon>
        <taxon>Pseudonocardia</taxon>
    </lineage>
</organism>
<accession>A0ABW4FU33</accession>
<evidence type="ECO:0000313" key="1">
    <source>
        <dbReference type="EMBL" id="MFD1533638.1"/>
    </source>
</evidence>
<reference evidence="2" key="1">
    <citation type="journal article" date="2019" name="Int. J. Syst. Evol. Microbiol.">
        <title>The Global Catalogue of Microorganisms (GCM) 10K type strain sequencing project: providing services to taxonomists for standard genome sequencing and annotation.</title>
        <authorList>
            <consortium name="The Broad Institute Genomics Platform"/>
            <consortium name="The Broad Institute Genome Sequencing Center for Infectious Disease"/>
            <person name="Wu L."/>
            <person name="Ma J."/>
        </authorList>
    </citation>
    <scope>NUCLEOTIDE SEQUENCE [LARGE SCALE GENOMIC DNA]</scope>
    <source>
        <strain evidence="2">JCM 12165</strain>
    </source>
</reference>
<dbReference type="RefSeq" id="WP_343985766.1">
    <property type="nucleotide sequence ID" value="NZ_BAAAJG010000026.1"/>
</dbReference>
<keyword evidence="2" id="KW-1185">Reference proteome</keyword>
<protein>
    <submittedName>
        <fullName evidence="1">Uncharacterized protein</fullName>
    </submittedName>
</protein>
<dbReference type="EMBL" id="JBHUCP010000025">
    <property type="protein sequence ID" value="MFD1533638.1"/>
    <property type="molecule type" value="Genomic_DNA"/>
</dbReference>
<sequence length="88" mass="10193">MNYWVPMTRAFGNNTVWIEKQNVDAEYGEVVVVFDGANLLHGNVINDTPISRLSMDFRIIPRSEYRPSEKRSVSRGMPFLLGQYWDVP</sequence>
<comment type="caution">
    <text evidence="1">The sequence shown here is derived from an EMBL/GenBank/DDBJ whole genome shotgun (WGS) entry which is preliminary data.</text>
</comment>
<gene>
    <name evidence="1" type="ORF">ACFSCY_29865</name>
</gene>
<proteinExistence type="predicted"/>
<name>A0ABW4FU33_9PSEU</name>
<evidence type="ECO:0000313" key="2">
    <source>
        <dbReference type="Proteomes" id="UP001597145"/>
    </source>
</evidence>